<feature type="compositionally biased region" description="Acidic residues" evidence="10">
    <location>
        <begin position="176"/>
        <end position="198"/>
    </location>
</feature>
<organism evidence="12 13">
    <name type="scientific">Lentithecium fluviatile CBS 122367</name>
    <dbReference type="NCBI Taxonomy" id="1168545"/>
    <lineage>
        <taxon>Eukaryota</taxon>
        <taxon>Fungi</taxon>
        <taxon>Dikarya</taxon>
        <taxon>Ascomycota</taxon>
        <taxon>Pezizomycotina</taxon>
        <taxon>Dothideomycetes</taxon>
        <taxon>Pleosporomycetidae</taxon>
        <taxon>Pleosporales</taxon>
        <taxon>Massarineae</taxon>
        <taxon>Lentitheciaceae</taxon>
        <taxon>Lentithecium</taxon>
    </lineage>
</organism>
<feature type="region of interest" description="Disordered" evidence="10">
    <location>
        <begin position="169"/>
        <end position="200"/>
    </location>
</feature>
<evidence type="ECO:0000256" key="7">
    <source>
        <dbReference type="ARBA" id="ARBA00023136"/>
    </source>
</evidence>
<evidence type="ECO:0000256" key="8">
    <source>
        <dbReference type="ARBA" id="ARBA00031344"/>
    </source>
</evidence>
<comment type="subcellular location">
    <subcellularLocation>
        <location evidence="1">Golgi apparatus membrane</location>
        <topology evidence="1">Peripheral membrane protein</topology>
    </subcellularLocation>
</comment>
<evidence type="ECO:0000256" key="9">
    <source>
        <dbReference type="SAM" id="Coils"/>
    </source>
</evidence>
<dbReference type="GO" id="GO:0000139">
    <property type="term" value="C:Golgi membrane"/>
    <property type="evidence" value="ECO:0007669"/>
    <property type="project" value="UniProtKB-SubCell"/>
</dbReference>
<feature type="compositionally biased region" description="Basic and acidic residues" evidence="10">
    <location>
        <begin position="1"/>
        <end position="12"/>
    </location>
</feature>
<sequence length="291" mass="32602">MSRFYIEDDSRSHSSNSNESSDDELPYPAPLPRSAFLAPDFTPSSYLSTLHNRHQTLEDLRAELRARSQLLSRELLDLVNANYQDFLGLGRSLKGGDERVEEVRVGLLGFRKEVEGLRDLVAEREIEVQRLVGERRRIGSMVAVGRRLVEFEGRLKGLEEGLVIETTGKERVVNGDGEEEDVSDSEESDEEDEDEDEGALGVPIAKLRRNVLQYRVVQELEKGLGEHPFVAAQMPRMMKVRNTLLLDLSTALQQAKAAGSAGADRVMKVMKIYADMDESAEVVKVLKSLKT</sequence>
<dbReference type="GO" id="GO:0006891">
    <property type="term" value="P:intra-Golgi vesicle-mediated transport"/>
    <property type="evidence" value="ECO:0007669"/>
    <property type="project" value="TreeGrafter"/>
</dbReference>
<reference evidence="12" key="1">
    <citation type="journal article" date="2020" name="Stud. Mycol.">
        <title>101 Dothideomycetes genomes: a test case for predicting lifestyles and emergence of pathogens.</title>
        <authorList>
            <person name="Haridas S."/>
            <person name="Albert R."/>
            <person name="Binder M."/>
            <person name="Bloem J."/>
            <person name="Labutti K."/>
            <person name="Salamov A."/>
            <person name="Andreopoulos B."/>
            <person name="Baker S."/>
            <person name="Barry K."/>
            <person name="Bills G."/>
            <person name="Bluhm B."/>
            <person name="Cannon C."/>
            <person name="Castanera R."/>
            <person name="Culley D."/>
            <person name="Daum C."/>
            <person name="Ezra D."/>
            <person name="Gonzalez J."/>
            <person name="Henrissat B."/>
            <person name="Kuo A."/>
            <person name="Liang C."/>
            <person name="Lipzen A."/>
            <person name="Lutzoni F."/>
            <person name="Magnuson J."/>
            <person name="Mondo S."/>
            <person name="Nolan M."/>
            <person name="Ohm R."/>
            <person name="Pangilinan J."/>
            <person name="Park H.-J."/>
            <person name="Ramirez L."/>
            <person name="Alfaro M."/>
            <person name="Sun H."/>
            <person name="Tritt A."/>
            <person name="Yoshinaga Y."/>
            <person name="Zwiers L.-H."/>
            <person name="Turgeon B."/>
            <person name="Goodwin S."/>
            <person name="Spatafora J."/>
            <person name="Crous P."/>
            <person name="Grigoriev I."/>
        </authorList>
    </citation>
    <scope>NUCLEOTIDE SEQUENCE</scope>
    <source>
        <strain evidence="12">CBS 122367</strain>
    </source>
</reference>
<keyword evidence="7" id="KW-0472">Membrane</keyword>
<name>A0A6G1J3N1_9PLEO</name>
<feature type="domain" description="Conserved oligomeric Golgi complex subunit 2 N-terminal" evidence="11">
    <location>
        <begin position="33"/>
        <end position="104"/>
    </location>
</feature>
<dbReference type="Pfam" id="PF06148">
    <property type="entry name" value="COG2_N"/>
    <property type="match status" value="1"/>
</dbReference>
<evidence type="ECO:0000256" key="6">
    <source>
        <dbReference type="ARBA" id="ARBA00023034"/>
    </source>
</evidence>
<evidence type="ECO:0000256" key="5">
    <source>
        <dbReference type="ARBA" id="ARBA00022927"/>
    </source>
</evidence>
<dbReference type="PANTHER" id="PTHR12961">
    <property type="entry name" value="CONSERVED OLIGOMERIC GOLGI COMPLEX COMPONENT 2"/>
    <property type="match status" value="1"/>
</dbReference>
<keyword evidence="4" id="KW-0813">Transport</keyword>
<feature type="coiled-coil region" evidence="9">
    <location>
        <begin position="47"/>
        <end position="74"/>
    </location>
</feature>
<proteinExistence type="inferred from homology"/>
<dbReference type="InterPro" id="IPR009316">
    <property type="entry name" value="COG2"/>
</dbReference>
<keyword evidence="6" id="KW-0333">Golgi apparatus</keyword>
<keyword evidence="5" id="KW-0653">Protein transport</keyword>
<dbReference type="AlphaFoldDB" id="A0A6G1J3N1"/>
<evidence type="ECO:0000256" key="1">
    <source>
        <dbReference type="ARBA" id="ARBA00004395"/>
    </source>
</evidence>
<dbReference type="GO" id="GO:0015031">
    <property type="term" value="P:protein transport"/>
    <property type="evidence" value="ECO:0007669"/>
    <property type="project" value="UniProtKB-KW"/>
</dbReference>
<feature type="region of interest" description="Disordered" evidence="10">
    <location>
        <begin position="1"/>
        <end position="30"/>
    </location>
</feature>
<keyword evidence="9" id="KW-0175">Coiled coil</keyword>
<dbReference type="GO" id="GO:0017119">
    <property type="term" value="C:Golgi transport complex"/>
    <property type="evidence" value="ECO:0007669"/>
    <property type="project" value="TreeGrafter"/>
</dbReference>
<evidence type="ECO:0000259" key="11">
    <source>
        <dbReference type="Pfam" id="PF06148"/>
    </source>
</evidence>
<evidence type="ECO:0000256" key="10">
    <source>
        <dbReference type="SAM" id="MobiDB-lite"/>
    </source>
</evidence>
<evidence type="ECO:0000256" key="4">
    <source>
        <dbReference type="ARBA" id="ARBA00022448"/>
    </source>
</evidence>
<dbReference type="EMBL" id="MU005579">
    <property type="protein sequence ID" value="KAF2685127.1"/>
    <property type="molecule type" value="Genomic_DNA"/>
</dbReference>
<dbReference type="OrthoDB" id="332281at2759"/>
<protein>
    <recommendedName>
        <fullName evidence="3">Conserved oligomeric Golgi complex subunit 2</fullName>
    </recommendedName>
    <alternativeName>
        <fullName evidence="8">Component of oligomeric Golgi complex 2</fullName>
    </alternativeName>
</protein>
<dbReference type="PANTHER" id="PTHR12961:SF0">
    <property type="entry name" value="CONSERVED OLIGOMERIC GOLGI COMPLEX SUBUNIT 2"/>
    <property type="match status" value="1"/>
</dbReference>
<evidence type="ECO:0000313" key="12">
    <source>
        <dbReference type="EMBL" id="KAF2685127.1"/>
    </source>
</evidence>
<evidence type="ECO:0000256" key="2">
    <source>
        <dbReference type="ARBA" id="ARBA00007603"/>
    </source>
</evidence>
<dbReference type="InterPro" id="IPR024602">
    <property type="entry name" value="COG_su2_N"/>
</dbReference>
<keyword evidence="13" id="KW-1185">Reference proteome</keyword>
<comment type="similarity">
    <text evidence="2">Belongs to the COG2 family.</text>
</comment>
<evidence type="ECO:0000256" key="3">
    <source>
        <dbReference type="ARBA" id="ARBA00020977"/>
    </source>
</evidence>
<evidence type="ECO:0000313" key="13">
    <source>
        <dbReference type="Proteomes" id="UP000799291"/>
    </source>
</evidence>
<gene>
    <name evidence="12" type="ORF">K458DRAFT_417212</name>
</gene>
<accession>A0A6G1J3N1</accession>
<dbReference type="GO" id="GO:0007030">
    <property type="term" value="P:Golgi organization"/>
    <property type="evidence" value="ECO:0007669"/>
    <property type="project" value="InterPro"/>
</dbReference>
<dbReference type="Proteomes" id="UP000799291">
    <property type="component" value="Unassembled WGS sequence"/>
</dbReference>